<proteinExistence type="predicted"/>
<organism evidence="2 3">
    <name type="scientific">Acaryochloris thomasi RCC1774</name>
    <dbReference type="NCBI Taxonomy" id="1764569"/>
    <lineage>
        <taxon>Bacteria</taxon>
        <taxon>Bacillati</taxon>
        <taxon>Cyanobacteriota</taxon>
        <taxon>Cyanophyceae</taxon>
        <taxon>Acaryochloridales</taxon>
        <taxon>Acaryochloridaceae</taxon>
        <taxon>Acaryochloris</taxon>
        <taxon>Acaryochloris thomasi</taxon>
    </lineage>
</organism>
<comment type="caution">
    <text evidence="2">The sequence shown here is derived from an EMBL/GenBank/DDBJ whole genome shotgun (WGS) entry which is preliminary data.</text>
</comment>
<dbReference type="Proteomes" id="UP000248857">
    <property type="component" value="Unassembled WGS sequence"/>
</dbReference>
<sequence length="155" mass="17874">MILVDTNILLRIEQKNHPQSAQAFQATENLIKNDCELFVVPQIFAEFWNVATRPSDKNGLGMSCGWTASKIKQLREIFTLQHDQPQNYDQWLDLVSRYEVKGKNVHDARLVAAMLVQDSTYVLTYNVNDFKRFQEITVIQPGDVDEEFALIEKPS</sequence>
<dbReference type="CDD" id="cd09854">
    <property type="entry name" value="PIN_VapC-like"/>
    <property type="match status" value="1"/>
</dbReference>
<accession>A0A2W1JNN2</accession>
<evidence type="ECO:0000259" key="1">
    <source>
        <dbReference type="Pfam" id="PF01850"/>
    </source>
</evidence>
<evidence type="ECO:0000313" key="2">
    <source>
        <dbReference type="EMBL" id="PZD74836.1"/>
    </source>
</evidence>
<dbReference type="RefSeq" id="WP_110984944.1">
    <property type="nucleotide sequence ID" value="NZ_CAWNWM010000002.1"/>
</dbReference>
<dbReference type="AlphaFoldDB" id="A0A2W1JNN2"/>
<keyword evidence="3" id="KW-1185">Reference proteome</keyword>
<dbReference type="Gene3D" id="3.40.50.1010">
    <property type="entry name" value="5'-nuclease"/>
    <property type="match status" value="1"/>
</dbReference>
<dbReference type="InterPro" id="IPR002716">
    <property type="entry name" value="PIN_dom"/>
</dbReference>
<dbReference type="EMBL" id="PQWO01000002">
    <property type="protein sequence ID" value="PZD74836.1"/>
    <property type="molecule type" value="Genomic_DNA"/>
</dbReference>
<reference evidence="2 3" key="1">
    <citation type="journal article" date="2018" name="Sci. Rep.">
        <title>A novel species of the marine cyanobacterium Acaryochloris with a unique pigment content and lifestyle.</title>
        <authorList>
            <person name="Partensky F."/>
            <person name="Six C."/>
            <person name="Ratin M."/>
            <person name="Garczarek L."/>
            <person name="Vaulot D."/>
            <person name="Probert I."/>
            <person name="Calteau A."/>
            <person name="Gourvil P."/>
            <person name="Marie D."/>
            <person name="Grebert T."/>
            <person name="Bouchier C."/>
            <person name="Le Panse S."/>
            <person name="Gachenot M."/>
            <person name="Rodriguez F."/>
            <person name="Garrido J.L."/>
        </authorList>
    </citation>
    <scope>NUCLEOTIDE SEQUENCE [LARGE SCALE GENOMIC DNA]</scope>
    <source>
        <strain evidence="2 3">RCC1774</strain>
    </source>
</reference>
<name>A0A2W1JNN2_9CYAN</name>
<dbReference type="InterPro" id="IPR029060">
    <property type="entry name" value="PIN-like_dom_sf"/>
</dbReference>
<gene>
    <name evidence="2" type="ORF">C1752_00994</name>
</gene>
<protein>
    <recommendedName>
        <fullName evidence="1">PIN domain-containing protein</fullName>
    </recommendedName>
</protein>
<dbReference type="OrthoDB" id="7062868at2"/>
<dbReference type="SUPFAM" id="SSF88723">
    <property type="entry name" value="PIN domain-like"/>
    <property type="match status" value="1"/>
</dbReference>
<evidence type="ECO:0000313" key="3">
    <source>
        <dbReference type="Proteomes" id="UP000248857"/>
    </source>
</evidence>
<feature type="domain" description="PIN" evidence="1">
    <location>
        <begin position="2"/>
        <end position="133"/>
    </location>
</feature>
<dbReference type="Pfam" id="PF01850">
    <property type="entry name" value="PIN"/>
    <property type="match status" value="1"/>
</dbReference>